<sequence>MTASATPAPATASDEAAAADRVDARLTDLEVKLSYSEDLLEQLNLALYRQQAQIDALQAQVAQLRLLQAAAAPGGAGARDPRDELPPHY</sequence>
<evidence type="ECO:0008006" key="4">
    <source>
        <dbReference type="Google" id="ProtNLM"/>
    </source>
</evidence>
<evidence type="ECO:0000313" key="3">
    <source>
        <dbReference type="Proteomes" id="UP000196138"/>
    </source>
</evidence>
<dbReference type="KEGG" id="cser:CCO03_14215"/>
<reference evidence="2 3" key="1">
    <citation type="submission" date="2017-05" db="EMBL/GenBank/DDBJ databases">
        <authorList>
            <person name="Song R."/>
            <person name="Chenine A.L."/>
            <person name="Ruprecht R.M."/>
        </authorList>
    </citation>
    <scope>NUCLEOTIDE SEQUENCE [LARGE SCALE GENOMIC DNA]</scope>
    <source>
        <strain evidence="2 3">DSM 26136</strain>
    </source>
</reference>
<keyword evidence="1" id="KW-0175">Coiled coil</keyword>
<dbReference type="Gene3D" id="1.20.5.300">
    <property type="match status" value="1"/>
</dbReference>
<dbReference type="EMBL" id="CP021455">
    <property type="protein sequence ID" value="ARU05686.1"/>
    <property type="molecule type" value="Genomic_DNA"/>
</dbReference>
<dbReference type="PANTHER" id="PTHR36508">
    <property type="entry name" value="PROTEIN SLYX"/>
    <property type="match status" value="1"/>
</dbReference>
<dbReference type="Pfam" id="PF04102">
    <property type="entry name" value="SlyX"/>
    <property type="match status" value="1"/>
</dbReference>
<accession>A0A1Y0EQ30</accession>
<dbReference type="Proteomes" id="UP000196138">
    <property type="component" value="Chromosome"/>
</dbReference>
<dbReference type="RefSeq" id="WP_087282093.1">
    <property type="nucleotide sequence ID" value="NZ_CP021455.1"/>
</dbReference>
<gene>
    <name evidence="2" type="ORF">CCO03_14215</name>
</gene>
<feature type="coiled-coil region" evidence="1">
    <location>
        <begin position="40"/>
        <end position="67"/>
    </location>
</feature>
<name>A0A1Y0EQ30_9BURK</name>
<organism evidence="2 3">
    <name type="scientific">Comamonas serinivorans</name>
    <dbReference type="NCBI Taxonomy" id="1082851"/>
    <lineage>
        <taxon>Bacteria</taxon>
        <taxon>Pseudomonadati</taxon>
        <taxon>Pseudomonadota</taxon>
        <taxon>Betaproteobacteria</taxon>
        <taxon>Burkholderiales</taxon>
        <taxon>Comamonadaceae</taxon>
        <taxon>Comamonas</taxon>
    </lineage>
</organism>
<evidence type="ECO:0000256" key="1">
    <source>
        <dbReference type="SAM" id="Coils"/>
    </source>
</evidence>
<dbReference type="InterPro" id="IPR007236">
    <property type="entry name" value="SlyX"/>
</dbReference>
<evidence type="ECO:0000313" key="2">
    <source>
        <dbReference type="EMBL" id="ARU05686.1"/>
    </source>
</evidence>
<proteinExistence type="predicted"/>
<dbReference type="AlphaFoldDB" id="A0A1Y0EQ30"/>
<dbReference type="PANTHER" id="PTHR36508:SF1">
    <property type="entry name" value="PROTEIN SLYX"/>
    <property type="match status" value="1"/>
</dbReference>
<protein>
    <recommendedName>
        <fullName evidence="4">SlyX protein</fullName>
    </recommendedName>
</protein>
<keyword evidence="3" id="KW-1185">Reference proteome</keyword>